<dbReference type="InterPro" id="IPR000612">
    <property type="entry name" value="PMP3"/>
</dbReference>
<dbReference type="AlphaFoldDB" id="A0AA39ISL3"/>
<sequence>MVQHEHSACLEGCLAFFLPPIAIWVHQGECCADVLINWLLNILSFGILGIFHAFWFCFIREDDCVQCRDHHHNTVIIVDQHVHQPAANPTHGEHHPPPPPSMYPSTHVSDIEPADRYEQPPPAYDEAPYSKRRPDCCVNHFNILIKHHSLPTLSAMMISKLRRFMRFGNARPPPNSPAYRYTILMSLSKIYKGCEVERLLAGQNLETYHGMHLLVLAACEQKSIELLEVILRRYIEALLTSVLWCHKAQKERDVQNGAMPCAKEKDSRAAARCRPSTQYYEHLNDWNVQYPSLGQLIRWIVESDFSEAVPALEAMGLFDSSIHVCAGTTGNFRYEAYTTISRKASALSHFAADLSGRWRPDDIAILGKLLLAGVRVDTAAVAYAIFHENAQRPIKYLAWKNVDFSTISERNPLHIPDVLYVAVSVQKRIIPVVLKYGRVKLELTQTVRCLDKNGQPLYLCCLFGSIGYLHAVKEFCAKMYICPSCQMQHNLQNKPLSLLSMARLSHRCSLTPSKLLMQDLVAPQQLPEEIRSFLLLKKNPFDAKEFIRFFDA</sequence>
<keyword evidence="9" id="KW-1185">Reference proteome</keyword>
<reference evidence="8" key="1">
    <citation type="submission" date="2023-06" db="EMBL/GenBank/DDBJ databases">
        <title>Genomic analysis of the entomopathogenic nematode Steinernema hermaphroditum.</title>
        <authorList>
            <person name="Schwarz E.M."/>
            <person name="Heppert J.K."/>
            <person name="Baniya A."/>
            <person name="Schwartz H.T."/>
            <person name="Tan C.-H."/>
            <person name="Antoshechkin I."/>
            <person name="Sternberg P.W."/>
            <person name="Goodrich-Blair H."/>
            <person name="Dillman A.R."/>
        </authorList>
    </citation>
    <scope>NUCLEOTIDE SEQUENCE</scope>
    <source>
        <strain evidence="8">PS9179</strain>
        <tissue evidence="8">Whole animal</tissue>
    </source>
</reference>
<keyword evidence="3 7" id="KW-0812">Transmembrane</keyword>
<comment type="caution">
    <text evidence="8">The sequence shown here is derived from an EMBL/GenBank/DDBJ whole genome shotgun (WGS) entry which is preliminary data.</text>
</comment>
<dbReference type="Proteomes" id="UP001175271">
    <property type="component" value="Unassembled WGS sequence"/>
</dbReference>
<protein>
    <submittedName>
        <fullName evidence="8">Uncharacterized protein</fullName>
    </submittedName>
</protein>
<dbReference type="Pfam" id="PF01679">
    <property type="entry name" value="Pmp3"/>
    <property type="match status" value="1"/>
</dbReference>
<dbReference type="GO" id="GO:0016020">
    <property type="term" value="C:membrane"/>
    <property type="evidence" value="ECO:0007669"/>
    <property type="project" value="UniProtKB-SubCell"/>
</dbReference>
<evidence type="ECO:0000256" key="5">
    <source>
        <dbReference type="ARBA" id="ARBA00023136"/>
    </source>
</evidence>
<proteinExistence type="inferred from homology"/>
<evidence type="ECO:0000256" key="6">
    <source>
        <dbReference type="SAM" id="MobiDB-lite"/>
    </source>
</evidence>
<gene>
    <name evidence="8" type="ORF">QR680_011185</name>
</gene>
<keyword evidence="4 7" id="KW-1133">Transmembrane helix</keyword>
<name>A0AA39ISL3_9BILA</name>
<evidence type="ECO:0000313" key="9">
    <source>
        <dbReference type="Proteomes" id="UP001175271"/>
    </source>
</evidence>
<comment type="similarity">
    <text evidence="2">Belongs to the UPF0057 (PMP3) family.</text>
</comment>
<accession>A0AA39ISL3</accession>
<feature type="transmembrane region" description="Helical" evidence="7">
    <location>
        <begin position="38"/>
        <end position="58"/>
    </location>
</feature>
<feature type="region of interest" description="Disordered" evidence="6">
    <location>
        <begin position="86"/>
        <end position="108"/>
    </location>
</feature>
<dbReference type="EMBL" id="JAUCMV010000001">
    <property type="protein sequence ID" value="KAK0429090.1"/>
    <property type="molecule type" value="Genomic_DNA"/>
</dbReference>
<evidence type="ECO:0000256" key="4">
    <source>
        <dbReference type="ARBA" id="ARBA00022989"/>
    </source>
</evidence>
<evidence type="ECO:0000313" key="8">
    <source>
        <dbReference type="EMBL" id="KAK0429090.1"/>
    </source>
</evidence>
<evidence type="ECO:0000256" key="7">
    <source>
        <dbReference type="SAM" id="Phobius"/>
    </source>
</evidence>
<evidence type="ECO:0000256" key="1">
    <source>
        <dbReference type="ARBA" id="ARBA00004370"/>
    </source>
</evidence>
<comment type="subcellular location">
    <subcellularLocation>
        <location evidence="1">Membrane</location>
    </subcellularLocation>
</comment>
<organism evidence="8 9">
    <name type="scientific">Steinernema hermaphroditum</name>
    <dbReference type="NCBI Taxonomy" id="289476"/>
    <lineage>
        <taxon>Eukaryota</taxon>
        <taxon>Metazoa</taxon>
        <taxon>Ecdysozoa</taxon>
        <taxon>Nematoda</taxon>
        <taxon>Chromadorea</taxon>
        <taxon>Rhabditida</taxon>
        <taxon>Tylenchina</taxon>
        <taxon>Panagrolaimomorpha</taxon>
        <taxon>Strongyloidoidea</taxon>
        <taxon>Steinernematidae</taxon>
        <taxon>Steinernema</taxon>
    </lineage>
</organism>
<keyword evidence="5 7" id="KW-0472">Membrane</keyword>
<evidence type="ECO:0000256" key="2">
    <source>
        <dbReference type="ARBA" id="ARBA00009530"/>
    </source>
</evidence>
<evidence type="ECO:0000256" key="3">
    <source>
        <dbReference type="ARBA" id="ARBA00022692"/>
    </source>
</evidence>